<evidence type="ECO:0000256" key="15">
    <source>
        <dbReference type="ARBA" id="ARBA00048679"/>
    </source>
</evidence>
<dbReference type="FunFam" id="2.90.10.10:FF:000001">
    <property type="entry name" value="G-type lectin S-receptor-like serine/threonine-protein kinase"/>
    <property type="match status" value="1"/>
</dbReference>
<dbReference type="PROSITE" id="PS50011">
    <property type="entry name" value="PROTEIN_KINASE_DOM"/>
    <property type="match status" value="1"/>
</dbReference>
<dbReference type="Pfam" id="PF08276">
    <property type="entry name" value="PAN_2"/>
    <property type="match status" value="1"/>
</dbReference>
<feature type="transmembrane region" description="Helical" evidence="17">
    <location>
        <begin position="447"/>
        <end position="470"/>
    </location>
</feature>
<evidence type="ECO:0000256" key="6">
    <source>
        <dbReference type="ARBA" id="ARBA00022729"/>
    </source>
</evidence>
<dbReference type="InterPro" id="IPR001245">
    <property type="entry name" value="Ser-Thr/Tyr_kinase_cat_dom"/>
</dbReference>
<evidence type="ECO:0000313" key="22">
    <source>
        <dbReference type="EMBL" id="KAK4576445.1"/>
    </source>
</evidence>
<keyword evidence="11 17" id="KW-0472">Membrane</keyword>
<sequence>METLALPSLFYCLIAFSTFLQFCIAADTISSGQSISGNQTLVSSGQVFELGFFSSGNNKSRYLGIWYKKTPGILVWIANQNNPLTDASGVFTISNNGTLILLNQRNHTIWYSNLSRVAQTPVAQLLDSGNLVLEDTVTSSSKSYLWKSFDYPLNTWLPGMTLGKDMNNGVDRFLTSCRDSDIASPGDFTYKFDYKGLPQIILRRGSAKKFRTGLWNGVRFGGLPVPVNQYFVPILGLQKDVVGYLYEPKDKLNNMRITLSQSGILQGILLKEGSSEWSIMDAIPNDLCDNYGQCGANSVCTSYKSSICKCLEGFIPKSPKEWKQLIWSSGCVRRTPLDCQRKDGFIKLAWVKLPDLLEFWLNKSMSTKECEAECLKNCSCTAYANSDIRGGGNGCLIWFGDLIDIMGYSEENDISGYSEENPGQDIYIRLPASELRSIHKSNMKKRLVVILMVSIISGLLTLGLVFSCIWKATNIRCERKKEDVEVPLFDFTTIATATNKFSQANVIGAGGFGPVYKGNLCNGQDIAVKRLSKDSRQGLKEFKNEVVLIAKLQHRNLISLLGYCIQGDERMLIYEYMPNKSLNYFIFEQNESAMLAWPKRYDIVVGIVRGLLYLHQDSRLQVIHRDLKASNILLDINLNPKISDFGLARTFGGDESEVKTDRVVGTYGYISPEYAVDGTFSVKSDVFSLGVLILEIVSGKKNRKFFHPDHRHNLLGHAWLLWKEGRALELLFTCLEDSDSISQVVRCIQVGLLCVQKFPEDRPAMSCVLSMLTNAEVILPEPKQPGFFIERSSSNAGTTSRNEEASIENVVTITMPEAR</sequence>
<dbReference type="GO" id="GO:0048544">
    <property type="term" value="P:recognition of pollen"/>
    <property type="evidence" value="ECO:0007669"/>
    <property type="project" value="InterPro"/>
</dbReference>
<evidence type="ECO:0000256" key="3">
    <source>
        <dbReference type="ARBA" id="ARBA00022527"/>
    </source>
</evidence>
<comment type="subcellular location">
    <subcellularLocation>
        <location evidence="1">Cell membrane</location>
        <topology evidence="1">Single-pass type I membrane protein</topology>
    </subcellularLocation>
</comment>
<name>A0AAN7EPB9_QUERU</name>
<evidence type="ECO:0000256" key="7">
    <source>
        <dbReference type="ARBA" id="ARBA00022741"/>
    </source>
</evidence>
<evidence type="ECO:0000256" key="2">
    <source>
        <dbReference type="ARBA" id="ARBA00022475"/>
    </source>
</evidence>
<evidence type="ECO:0000259" key="21">
    <source>
        <dbReference type="PROSITE" id="PS50948"/>
    </source>
</evidence>
<keyword evidence="12" id="KW-1015">Disulfide bond</keyword>
<gene>
    <name evidence="22" type="ORF">RGQ29_027130</name>
</gene>
<feature type="domain" description="Protein kinase" evidence="19">
    <location>
        <begin position="501"/>
        <end position="779"/>
    </location>
</feature>
<evidence type="ECO:0000256" key="13">
    <source>
        <dbReference type="ARBA" id="ARBA00023180"/>
    </source>
</evidence>
<proteinExistence type="inferred from homology"/>
<dbReference type="EMBL" id="JAXUIC010000008">
    <property type="protein sequence ID" value="KAK4576445.1"/>
    <property type="molecule type" value="Genomic_DNA"/>
</dbReference>
<dbReference type="CDD" id="cd01098">
    <property type="entry name" value="PAN_AP_plant"/>
    <property type="match status" value="1"/>
</dbReference>
<dbReference type="Proteomes" id="UP001324115">
    <property type="component" value="Unassembled WGS sequence"/>
</dbReference>
<dbReference type="PANTHER" id="PTHR27002">
    <property type="entry name" value="RECEPTOR-LIKE SERINE/THREONINE-PROTEIN KINASE SD1-8"/>
    <property type="match status" value="1"/>
</dbReference>
<evidence type="ECO:0000256" key="16">
    <source>
        <dbReference type="PIRNR" id="PIRNR000641"/>
    </source>
</evidence>
<dbReference type="InterPro" id="IPR036426">
    <property type="entry name" value="Bulb-type_lectin_dom_sf"/>
</dbReference>
<dbReference type="SMART" id="SM00220">
    <property type="entry name" value="S_TKc"/>
    <property type="match status" value="1"/>
</dbReference>
<keyword evidence="5 17" id="KW-0812">Transmembrane</keyword>
<evidence type="ECO:0000256" key="14">
    <source>
        <dbReference type="ARBA" id="ARBA00047899"/>
    </source>
</evidence>
<dbReference type="SMART" id="SM00473">
    <property type="entry name" value="PAN_AP"/>
    <property type="match status" value="1"/>
</dbReference>
<evidence type="ECO:0000313" key="23">
    <source>
        <dbReference type="Proteomes" id="UP001324115"/>
    </source>
</evidence>
<dbReference type="SUPFAM" id="SSF51110">
    <property type="entry name" value="alpha-D-mannose-specific plant lectins"/>
    <property type="match status" value="1"/>
</dbReference>
<evidence type="ECO:0000256" key="17">
    <source>
        <dbReference type="SAM" id="Phobius"/>
    </source>
</evidence>
<dbReference type="InterPro" id="IPR000719">
    <property type="entry name" value="Prot_kinase_dom"/>
</dbReference>
<dbReference type="FunFam" id="1.10.510.10:FF:000060">
    <property type="entry name" value="G-type lectin S-receptor-like serine/threonine-protein kinase"/>
    <property type="match status" value="1"/>
</dbReference>
<dbReference type="InterPro" id="IPR024171">
    <property type="entry name" value="SRK-like_kinase"/>
</dbReference>
<comment type="similarity">
    <text evidence="16">Belongs to the protein kinase superfamily. Ser/Thr protein kinase family.</text>
</comment>
<dbReference type="SMART" id="SM00108">
    <property type="entry name" value="B_lectin"/>
    <property type="match status" value="1"/>
</dbReference>
<dbReference type="GO" id="GO:0005886">
    <property type="term" value="C:plasma membrane"/>
    <property type="evidence" value="ECO:0007669"/>
    <property type="project" value="UniProtKB-SubCell"/>
</dbReference>
<comment type="caution">
    <text evidence="22">The sequence shown here is derived from an EMBL/GenBank/DDBJ whole genome shotgun (WGS) entry which is preliminary data.</text>
</comment>
<keyword evidence="4 16" id="KW-0808">Transferase</keyword>
<dbReference type="PROSITE" id="PS00108">
    <property type="entry name" value="PROTEIN_KINASE_ST"/>
    <property type="match status" value="1"/>
</dbReference>
<dbReference type="InterPro" id="IPR021820">
    <property type="entry name" value="S-locus_recpt_kinase_C"/>
</dbReference>
<evidence type="ECO:0000256" key="11">
    <source>
        <dbReference type="ARBA" id="ARBA00023136"/>
    </source>
</evidence>
<dbReference type="AlphaFoldDB" id="A0AAN7EPB9"/>
<dbReference type="InterPro" id="IPR008271">
    <property type="entry name" value="Ser/Thr_kinase_AS"/>
</dbReference>
<keyword evidence="7 16" id="KW-0547">Nucleotide-binding</keyword>
<dbReference type="PROSITE" id="PS50948">
    <property type="entry name" value="PAN"/>
    <property type="match status" value="1"/>
</dbReference>
<dbReference type="InterPro" id="IPR011009">
    <property type="entry name" value="Kinase-like_dom_sf"/>
</dbReference>
<dbReference type="PANTHER" id="PTHR27002:SF214">
    <property type="entry name" value="RECEPTOR-LIKE SERINE_THREONINE-PROTEIN KINASE"/>
    <property type="match status" value="1"/>
</dbReference>
<dbReference type="CDD" id="cd00028">
    <property type="entry name" value="B_lectin"/>
    <property type="match status" value="1"/>
</dbReference>
<dbReference type="Gene3D" id="1.10.510.10">
    <property type="entry name" value="Transferase(Phosphotransferase) domain 1"/>
    <property type="match status" value="1"/>
</dbReference>
<dbReference type="GO" id="GO:0005524">
    <property type="term" value="F:ATP binding"/>
    <property type="evidence" value="ECO:0007669"/>
    <property type="project" value="UniProtKB-KW"/>
</dbReference>
<feature type="domain" description="Bulb-type lectin" evidence="20">
    <location>
        <begin position="26"/>
        <end position="146"/>
    </location>
</feature>
<accession>A0AAN7EPB9</accession>
<evidence type="ECO:0000256" key="1">
    <source>
        <dbReference type="ARBA" id="ARBA00004251"/>
    </source>
</evidence>
<evidence type="ECO:0000259" key="20">
    <source>
        <dbReference type="PROSITE" id="PS50927"/>
    </source>
</evidence>
<evidence type="ECO:0000256" key="12">
    <source>
        <dbReference type="ARBA" id="ARBA00023157"/>
    </source>
</evidence>
<feature type="chain" id="PRO_5042954142" description="Receptor-like serine/threonine-protein kinase" evidence="18">
    <location>
        <begin position="26"/>
        <end position="819"/>
    </location>
</feature>
<evidence type="ECO:0000256" key="8">
    <source>
        <dbReference type="ARBA" id="ARBA00022777"/>
    </source>
</evidence>
<comment type="catalytic activity">
    <reaction evidence="14 16">
        <text>L-threonyl-[protein] + ATP = O-phospho-L-threonyl-[protein] + ADP + H(+)</text>
        <dbReference type="Rhea" id="RHEA:46608"/>
        <dbReference type="Rhea" id="RHEA-COMP:11060"/>
        <dbReference type="Rhea" id="RHEA-COMP:11605"/>
        <dbReference type="ChEBI" id="CHEBI:15378"/>
        <dbReference type="ChEBI" id="CHEBI:30013"/>
        <dbReference type="ChEBI" id="CHEBI:30616"/>
        <dbReference type="ChEBI" id="CHEBI:61977"/>
        <dbReference type="ChEBI" id="CHEBI:456216"/>
        <dbReference type="EC" id="2.7.11.1"/>
    </reaction>
</comment>
<dbReference type="Pfam" id="PF01453">
    <property type="entry name" value="B_lectin"/>
    <property type="match status" value="1"/>
</dbReference>
<dbReference type="EC" id="2.7.11.1" evidence="16"/>
<keyword evidence="6 18" id="KW-0732">Signal</keyword>
<dbReference type="Pfam" id="PF00954">
    <property type="entry name" value="S_locus_glycop"/>
    <property type="match status" value="1"/>
</dbReference>
<evidence type="ECO:0000256" key="4">
    <source>
        <dbReference type="ARBA" id="ARBA00022679"/>
    </source>
</evidence>
<feature type="domain" description="Apple" evidence="21">
    <location>
        <begin position="339"/>
        <end position="421"/>
    </location>
</feature>
<evidence type="ECO:0000256" key="18">
    <source>
        <dbReference type="SAM" id="SignalP"/>
    </source>
</evidence>
<dbReference type="PROSITE" id="PS50927">
    <property type="entry name" value="BULB_LECTIN"/>
    <property type="match status" value="1"/>
</dbReference>
<dbReference type="Gene3D" id="2.90.10.10">
    <property type="entry name" value="Bulb-type lectin domain"/>
    <property type="match status" value="1"/>
</dbReference>
<organism evidence="22 23">
    <name type="scientific">Quercus rubra</name>
    <name type="common">Northern red oak</name>
    <name type="synonym">Quercus borealis</name>
    <dbReference type="NCBI Taxonomy" id="3512"/>
    <lineage>
        <taxon>Eukaryota</taxon>
        <taxon>Viridiplantae</taxon>
        <taxon>Streptophyta</taxon>
        <taxon>Embryophyta</taxon>
        <taxon>Tracheophyta</taxon>
        <taxon>Spermatophyta</taxon>
        <taxon>Magnoliopsida</taxon>
        <taxon>eudicotyledons</taxon>
        <taxon>Gunneridae</taxon>
        <taxon>Pentapetalae</taxon>
        <taxon>rosids</taxon>
        <taxon>fabids</taxon>
        <taxon>Fagales</taxon>
        <taxon>Fagaceae</taxon>
        <taxon>Quercus</taxon>
    </lineage>
</organism>
<dbReference type="GO" id="GO:0004674">
    <property type="term" value="F:protein serine/threonine kinase activity"/>
    <property type="evidence" value="ECO:0007669"/>
    <property type="project" value="UniProtKB-KW"/>
</dbReference>
<keyword evidence="10 17" id="KW-1133">Transmembrane helix</keyword>
<keyword evidence="13" id="KW-0325">Glycoprotein</keyword>
<keyword evidence="23" id="KW-1185">Reference proteome</keyword>
<dbReference type="SUPFAM" id="SSF56112">
    <property type="entry name" value="Protein kinase-like (PK-like)"/>
    <property type="match status" value="1"/>
</dbReference>
<dbReference type="Pfam" id="PF07714">
    <property type="entry name" value="PK_Tyr_Ser-Thr"/>
    <property type="match status" value="1"/>
</dbReference>
<dbReference type="InterPro" id="IPR000858">
    <property type="entry name" value="S_locus_glycoprot_dom"/>
</dbReference>
<evidence type="ECO:0000256" key="9">
    <source>
        <dbReference type="ARBA" id="ARBA00022840"/>
    </source>
</evidence>
<dbReference type="Gene3D" id="3.30.200.20">
    <property type="entry name" value="Phosphorylase Kinase, domain 1"/>
    <property type="match status" value="1"/>
</dbReference>
<dbReference type="CDD" id="cd14066">
    <property type="entry name" value="STKc_IRAK"/>
    <property type="match status" value="1"/>
</dbReference>
<comment type="catalytic activity">
    <reaction evidence="15 16">
        <text>L-seryl-[protein] + ATP = O-phospho-L-seryl-[protein] + ADP + H(+)</text>
        <dbReference type="Rhea" id="RHEA:17989"/>
        <dbReference type="Rhea" id="RHEA-COMP:9863"/>
        <dbReference type="Rhea" id="RHEA-COMP:11604"/>
        <dbReference type="ChEBI" id="CHEBI:15378"/>
        <dbReference type="ChEBI" id="CHEBI:29999"/>
        <dbReference type="ChEBI" id="CHEBI:30616"/>
        <dbReference type="ChEBI" id="CHEBI:83421"/>
        <dbReference type="ChEBI" id="CHEBI:456216"/>
        <dbReference type="EC" id="2.7.11.1"/>
    </reaction>
</comment>
<reference evidence="22 23" key="1">
    <citation type="journal article" date="2023" name="G3 (Bethesda)">
        <title>A haplotype-resolved chromosome-scale genome for Quercus rubra L. provides insights into the genetics of adaptive traits for red oak species.</title>
        <authorList>
            <person name="Kapoor B."/>
            <person name="Jenkins J."/>
            <person name="Schmutz J."/>
            <person name="Zhebentyayeva T."/>
            <person name="Kuelheim C."/>
            <person name="Coggeshall M."/>
            <person name="Heim C."/>
            <person name="Lasky J.R."/>
            <person name="Leites L."/>
            <person name="Islam-Faridi N."/>
            <person name="Romero-Severson J."/>
            <person name="DeLeo V.L."/>
            <person name="Lucas S.M."/>
            <person name="Lazic D."/>
            <person name="Gailing O."/>
            <person name="Carlson J."/>
            <person name="Staton M."/>
        </authorList>
    </citation>
    <scope>NUCLEOTIDE SEQUENCE [LARGE SCALE GENOMIC DNA]</scope>
    <source>
        <strain evidence="22">Pseudo-F2</strain>
    </source>
</reference>
<dbReference type="InterPro" id="IPR003609">
    <property type="entry name" value="Pan_app"/>
</dbReference>
<keyword evidence="3 16" id="KW-0723">Serine/threonine-protein kinase</keyword>
<protein>
    <recommendedName>
        <fullName evidence="16">Receptor-like serine/threonine-protein kinase</fullName>
        <ecNumber evidence="16">2.7.11.1</ecNumber>
    </recommendedName>
</protein>
<evidence type="ECO:0000256" key="5">
    <source>
        <dbReference type="ARBA" id="ARBA00022692"/>
    </source>
</evidence>
<keyword evidence="9 16" id="KW-0067">ATP-binding</keyword>
<evidence type="ECO:0000259" key="19">
    <source>
        <dbReference type="PROSITE" id="PS50011"/>
    </source>
</evidence>
<dbReference type="FunFam" id="3.30.200.20:FF:000195">
    <property type="entry name" value="G-type lectin S-receptor-like serine/threonine-protein kinase"/>
    <property type="match status" value="1"/>
</dbReference>
<keyword evidence="8 16" id="KW-0418">Kinase</keyword>
<evidence type="ECO:0000256" key="10">
    <source>
        <dbReference type="ARBA" id="ARBA00022989"/>
    </source>
</evidence>
<dbReference type="PIRSF" id="PIRSF000641">
    <property type="entry name" value="SRK"/>
    <property type="match status" value="1"/>
</dbReference>
<keyword evidence="2" id="KW-1003">Cell membrane</keyword>
<feature type="signal peptide" evidence="18">
    <location>
        <begin position="1"/>
        <end position="25"/>
    </location>
</feature>
<dbReference type="Pfam" id="PF11883">
    <property type="entry name" value="DUF3403"/>
    <property type="match status" value="1"/>
</dbReference>
<dbReference type="InterPro" id="IPR001480">
    <property type="entry name" value="Bulb-type_lectin_dom"/>
</dbReference>